<evidence type="ECO:0000313" key="1">
    <source>
        <dbReference type="EMBL" id="GCC47617.1"/>
    </source>
</evidence>
<gene>
    <name evidence="1" type="ORF">chiPu_0031636</name>
</gene>
<reference evidence="1 2" key="1">
    <citation type="journal article" date="2018" name="Nat. Ecol. Evol.">
        <title>Shark genomes provide insights into elasmobranch evolution and the origin of vertebrates.</title>
        <authorList>
            <person name="Hara Y"/>
            <person name="Yamaguchi K"/>
            <person name="Onimaru K"/>
            <person name="Kadota M"/>
            <person name="Koyanagi M"/>
            <person name="Keeley SD"/>
            <person name="Tatsumi K"/>
            <person name="Tanaka K"/>
            <person name="Motone F"/>
            <person name="Kageyama Y"/>
            <person name="Nozu R"/>
            <person name="Adachi N"/>
            <person name="Nishimura O"/>
            <person name="Nakagawa R"/>
            <person name="Tanegashima C"/>
            <person name="Kiyatake I"/>
            <person name="Matsumoto R"/>
            <person name="Murakumo K"/>
            <person name="Nishida K"/>
            <person name="Terakita A"/>
            <person name="Kuratani S"/>
            <person name="Sato K"/>
            <person name="Hyodo S Kuraku.S."/>
        </authorList>
    </citation>
    <scope>NUCLEOTIDE SEQUENCE [LARGE SCALE GENOMIC DNA]</scope>
</reference>
<organism evidence="1 2">
    <name type="scientific">Chiloscyllium punctatum</name>
    <name type="common">Brownbanded bambooshark</name>
    <name type="synonym">Hemiscyllium punctatum</name>
    <dbReference type="NCBI Taxonomy" id="137246"/>
    <lineage>
        <taxon>Eukaryota</taxon>
        <taxon>Metazoa</taxon>
        <taxon>Chordata</taxon>
        <taxon>Craniata</taxon>
        <taxon>Vertebrata</taxon>
        <taxon>Chondrichthyes</taxon>
        <taxon>Elasmobranchii</taxon>
        <taxon>Galeomorphii</taxon>
        <taxon>Galeoidea</taxon>
        <taxon>Orectolobiformes</taxon>
        <taxon>Hemiscylliidae</taxon>
        <taxon>Chiloscyllium</taxon>
    </lineage>
</organism>
<sequence length="48" mass="5117">MQLGGCAIWSKAPPSCDGLARRPLNRSLWDWETGTPLAAPEPPITPSA</sequence>
<dbReference type="EMBL" id="BEZZ01214923">
    <property type="protein sequence ID" value="GCC47617.1"/>
    <property type="molecule type" value="Genomic_DNA"/>
</dbReference>
<proteinExistence type="predicted"/>
<comment type="caution">
    <text evidence="1">The sequence shown here is derived from an EMBL/GenBank/DDBJ whole genome shotgun (WGS) entry which is preliminary data.</text>
</comment>
<keyword evidence="2" id="KW-1185">Reference proteome</keyword>
<name>A0A401TYA1_CHIPU</name>
<feature type="non-terminal residue" evidence="1">
    <location>
        <position position="48"/>
    </location>
</feature>
<dbReference type="Proteomes" id="UP000287033">
    <property type="component" value="Unassembled WGS sequence"/>
</dbReference>
<dbReference type="AlphaFoldDB" id="A0A401TYA1"/>
<protein>
    <submittedName>
        <fullName evidence="1">Uncharacterized protein</fullName>
    </submittedName>
</protein>
<evidence type="ECO:0000313" key="2">
    <source>
        <dbReference type="Proteomes" id="UP000287033"/>
    </source>
</evidence>
<accession>A0A401TYA1</accession>